<accession>A0A0F9PYW7</accession>
<comment type="caution">
    <text evidence="1">The sequence shown here is derived from an EMBL/GenBank/DDBJ whole genome shotgun (WGS) entry which is preliminary data.</text>
</comment>
<name>A0A0F9PYW7_9ZZZZ</name>
<organism evidence="1">
    <name type="scientific">marine sediment metagenome</name>
    <dbReference type="NCBI Taxonomy" id="412755"/>
    <lineage>
        <taxon>unclassified sequences</taxon>
        <taxon>metagenomes</taxon>
        <taxon>ecological metagenomes</taxon>
    </lineage>
</organism>
<sequence>MKFLLKQKLNYKKAGFIYYFYPNQFSSQIIKQAKKKDLILDINYKWYGKYRIVDSYLILEKDFKRLRAEFKKKILEKRVRFYQQDYLIQLIKILKYIFQRNNRAKENRMYSSIQKAYNDKEAFLELALSIAKKVRRKDFLYGWKEDPQQSFHNYIYYFQFGKKQVSFHSDELVLECPEFQGEWIGYRNETFPFKLNVI</sequence>
<gene>
    <name evidence="1" type="ORF">LCGC14_1158710</name>
</gene>
<evidence type="ECO:0000313" key="1">
    <source>
        <dbReference type="EMBL" id="KKM98362.1"/>
    </source>
</evidence>
<dbReference type="AlphaFoldDB" id="A0A0F9PYW7"/>
<protein>
    <submittedName>
        <fullName evidence="1">Uncharacterized protein</fullName>
    </submittedName>
</protein>
<dbReference type="EMBL" id="LAZR01005629">
    <property type="protein sequence ID" value="KKM98362.1"/>
    <property type="molecule type" value="Genomic_DNA"/>
</dbReference>
<proteinExistence type="predicted"/>
<reference evidence="1" key="1">
    <citation type="journal article" date="2015" name="Nature">
        <title>Complex archaea that bridge the gap between prokaryotes and eukaryotes.</title>
        <authorList>
            <person name="Spang A."/>
            <person name="Saw J.H."/>
            <person name="Jorgensen S.L."/>
            <person name="Zaremba-Niedzwiedzka K."/>
            <person name="Martijn J."/>
            <person name="Lind A.E."/>
            <person name="van Eijk R."/>
            <person name="Schleper C."/>
            <person name="Guy L."/>
            <person name="Ettema T.J."/>
        </authorList>
    </citation>
    <scope>NUCLEOTIDE SEQUENCE</scope>
</reference>